<sequence>MKKAIFLILPMVLMVFPNGKVQAQRVDSSRETAYLALVKGDTPNNCSFISADYLERVSDIVEDLLFVRPDDSPEWVRYKVRFTPDRDYARNTLEWTALAGGNYTKAFVNFRNNSVQSRTFTMAVNYNQPNERRCQWEVRDTQQGIQSNSSTSSLNQ</sequence>
<comment type="caution">
    <text evidence="1">The sequence shown here is derived from an EMBL/GenBank/DDBJ whole genome shotgun (WGS) entry which is preliminary data.</text>
</comment>
<gene>
    <name evidence="1" type="ORF">DA73_0400016030</name>
</gene>
<dbReference type="AlphaFoldDB" id="A0A8S9T368"/>
<proteinExistence type="predicted"/>
<reference evidence="1" key="1">
    <citation type="journal article" date="2015" name="Genome Announc.">
        <title>Draft Genome Sequence of Tolypothrix boutellei Strain VB521301.</title>
        <authorList>
            <person name="Chandrababunaidu M.M."/>
            <person name="Singh D."/>
            <person name="Sen D."/>
            <person name="Bhan S."/>
            <person name="Das S."/>
            <person name="Gupta A."/>
            <person name="Adhikary S.P."/>
            <person name="Tripathy S."/>
        </authorList>
    </citation>
    <scope>NUCLEOTIDE SEQUENCE</scope>
    <source>
        <strain evidence="1">VB521301</strain>
    </source>
</reference>
<reference evidence="1" key="2">
    <citation type="submission" date="2019-11" db="EMBL/GenBank/DDBJ databases">
        <title>Improved Assembly of Tolypothrix boutellei genome.</title>
        <authorList>
            <person name="Sarangi A.N."/>
            <person name="Mukherjee M."/>
            <person name="Ghosh S."/>
            <person name="Singh D."/>
            <person name="Das A."/>
            <person name="Kant S."/>
            <person name="Prusty A."/>
            <person name="Tripathy S."/>
        </authorList>
    </citation>
    <scope>NUCLEOTIDE SEQUENCE</scope>
    <source>
        <strain evidence="1">VB521301</strain>
    </source>
</reference>
<organism evidence="1 2">
    <name type="scientific">Tolypothrix bouteillei VB521301</name>
    <dbReference type="NCBI Taxonomy" id="1479485"/>
    <lineage>
        <taxon>Bacteria</taxon>
        <taxon>Bacillati</taxon>
        <taxon>Cyanobacteriota</taxon>
        <taxon>Cyanophyceae</taxon>
        <taxon>Nostocales</taxon>
        <taxon>Tolypothrichaceae</taxon>
        <taxon>Tolypothrix</taxon>
    </lineage>
</organism>
<dbReference type="Proteomes" id="UP000029738">
    <property type="component" value="Unassembled WGS sequence"/>
</dbReference>
<protein>
    <submittedName>
        <fullName evidence="1">Uncharacterized protein</fullName>
    </submittedName>
</protein>
<dbReference type="EMBL" id="JHEG04000001">
    <property type="protein sequence ID" value="KAF3886825.1"/>
    <property type="molecule type" value="Genomic_DNA"/>
</dbReference>
<accession>A0A8S9T368</accession>
<name>A0A8S9T368_9CYAN</name>
<keyword evidence="2" id="KW-1185">Reference proteome</keyword>
<evidence type="ECO:0000313" key="1">
    <source>
        <dbReference type="EMBL" id="KAF3886825.1"/>
    </source>
</evidence>
<evidence type="ECO:0000313" key="2">
    <source>
        <dbReference type="Proteomes" id="UP000029738"/>
    </source>
</evidence>
<dbReference type="RefSeq" id="WP_038082897.1">
    <property type="nucleotide sequence ID" value="NZ_JHEG04000001.1"/>
</dbReference>